<sequence length="280" mass="30710">MSATPARSLQRLSFYVLLALLTWIFVAPLLWMLSTSLKTNPDATRQPPSWIPHPVTTGAYVPLVSMESETPVLLWFFNSLVAATANALLVVGTSVLAAYALARLEFPGRRVLFGLIIGTLFIPTFVFLIPNFLIVSSLGWLDSLWALIVPGAGSAFGVFFMRQFFATLPRELEDAALLEGANQWQIFRRIILPLARPGIATLSVLAFLTNYNDFIWPVYVLFSPRNFTLPPGLSILQGAYTTNYPVIMAGGVVASIPAILLFILAQRHVIEGVSRSGLKG</sequence>
<evidence type="ECO:0000313" key="9">
    <source>
        <dbReference type="EMBL" id="OJH33820.1"/>
    </source>
</evidence>
<dbReference type="RefSeq" id="WP_071905147.1">
    <property type="nucleotide sequence ID" value="NZ_MPIN01000027.1"/>
</dbReference>
<feature type="transmembrane region" description="Helical" evidence="7">
    <location>
        <begin position="144"/>
        <end position="161"/>
    </location>
</feature>
<feature type="domain" description="ABC transmembrane type-1" evidence="8">
    <location>
        <begin position="76"/>
        <end position="265"/>
    </location>
</feature>
<evidence type="ECO:0000313" key="10">
    <source>
        <dbReference type="Proteomes" id="UP000182229"/>
    </source>
</evidence>
<dbReference type="InterPro" id="IPR000515">
    <property type="entry name" value="MetI-like"/>
</dbReference>
<comment type="subcellular location">
    <subcellularLocation>
        <location evidence="1 7">Cell membrane</location>
        <topology evidence="1 7">Multi-pass membrane protein</topology>
    </subcellularLocation>
</comment>
<dbReference type="STRING" id="83449.BON30_46740"/>
<evidence type="ECO:0000256" key="7">
    <source>
        <dbReference type="RuleBase" id="RU363032"/>
    </source>
</evidence>
<feature type="transmembrane region" description="Helical" evidence="7">
    <location>
        <begin position="111"/>
        <end position="132"/>
    </location>
</feature>
<feature type="transmembrane region" description="Helical" evidence="7">
    <location>
        <begin position="72"/>
        <end position="99"/>
    </location>
</feature>
<comment type="similarity">
    <text evidence="7">Belongs to the binding-protein-dependent transport system permease family.</text>
</comment>
<dbReference type="Gene3D" id="1.10.3720.10">
    <property type="entry name" value="MetI-like"/>
    <property type="match status" value="1"/>
</dbReference>
<gene>
    <name evidence="9" type="ORF">BON30_46740</name>
</gene>
<dbReference type="Proteomes" id="UP000182229">
    <property type="component" value="Unassembled WGS sequence"/>
</dbReference>
<dbReference type="PANTHER" id="PTHR43744:SF12">
    <property type="entry name" value="ABC TRANSPORTER PERMEASE PROTEIN MG189-RELATED"/>
    <property type="match status" value="1"/>
</dbReference>
<evidence type="ECO:0000256" key="1">
    <source>
        <dbReference type="ARBA" id="ARBA00004651"/>
    </source>
</evidence>
<dbReference type="PROSITE" id="PS50928">
    <property type="entry name" value="ABC_TM1"/>
    <property type="match status" value="1"/>
</dbReference>
<dbReference type="CDD" id="cd06261">
    <property type="entry name" value="TM_PBP2"/>
    <property type="match status" value="1"/>
</dbReference>
<feature type="transmembrane region" description="Helical" evidence="7">
    <location>
        <begin position="12"/>
        <end position="33"/>
    </location>
</feature>
<evidence type="ECO:0000256" key="5">
    <source>
        <dbReference type="ARBA" id="ARBA00022989"/>
    </source>
</evidence>
<evidence type="ECO:0000256" key="2">
    <source>
        <dbReference type="ARBA" id="ARBA00022448"/>
    </source>
</evidence>
<dbReference type="OrthoDB" id="369039at2"/>
<evidence type="ECO:0000256" key="3">
    <source>
        <dbReference type="ARBA" id="ARBA00022475"/>
    </source>
</evidence>
<accession>A0A1L9AUY4</accession>
<dbReference type="SUPFAM" id="SSF161098">
    <property type="entry name" value="MetI-like"/>
    <property type="match status" value="1"/>
</dbReference>
<keyword evidence="4 7" id="KW-0812">Transmembrane</keyword>
<keyword evidence="6 7" id="KW-0472">Membrane</keyword>
<dbReference type="PANTHER" id="PTHR43744">
    <property type="entry name" value="ABC TRANSPORTER PERMEASE PROTEIN MG189-RELATED-RELATED"/>
    <property type="match status" value="1"/>
</dbReference>
<dbReference type="Pfam" id="PF00528">
    <property type="entry name" value="BPD_transp_1"/>
    <property type="match status" value="1"/>
</dbReference>
<name>A0A1L9AUY4_9BACT</name>
<dbReference type="AlphaFoldDB" id="A0A1L9AUY4"/>
<dbReference type="InterPro" id="IPR035906">
    <property type="entry name" value="MetI-like_sf"/>
</dbReference>
<reference evidence="10" key="1">
    <citation type="submission" date="2016-11" db="EMBL/GenBank/DDBJ databases">
        <authorList>
            <person name="Shukria A."/>
            <person name="Stevens D.C."/>
        </authorList>
    </citation>
    <scope>NUCLEOTIDE SEQUENCE [LARGE SCALE GENOMIC DNA]</scope>
    <source>
        <strain evidence="10">Cbfe23</strain>
    </source>
</reference>
<evidence type="ECO:0000259" key="8">
    <source>
        <dbReference type="PROSITE" id="PS50928"/>
    </source>
</evidence>
<proteinExistence type="inferred from homology"/>
<feature type="transmembrane region" description="Helical" evidence="7">
    <location>
        <begin position="198"/>
        <end position="222"/>
    </location>
</feature>
<dbReference type="EMBL" id="MPIN01000027">
    <property type="protein sequence ID" value="OJH33820.1"/>
    <property type="molecule type" value="Genomic_DNA"/>
</dbReference>
<comment type="caution">
    <text evidence="9">The sequence shown here is derived from an EMBL/GenBank/DDBJ whole genome shotgun (WGS) entry which is preliminary data.</text>
</comment>
<feature type="transmembrane region" description="Helical" evidence="7">
    <location>
        <begin position="242"/>
        <end position="265"/>
    </location>
</feature>
<dbReference type="GO" id="GO:0055085">
    <property type="term" value="P:transmembrane transport"/>
    <property type="evidence" value="ECO:0007669"/>
    <property type="project" value="InterPro"/>
</dbReference>
<dbReference type="GO" id="GO:0005886">
    <property type="term" value="C:plasma membrane"/>
    <property type="evidence" value="ECO:0007669"/>
    <property type="project" value="UniProtKB-SubCell"/>
</dbReference>
<evidence type="ECO:0000256" key="4">
    <source>
        <dbReference type="ARBA" id="ARBA00022692"/>
    </source>
</evidence>
<keyword evidence="10" id="KW-1185">Reference proteome</keyword>
<keyword evidence="3" id="KW-1003">Cell membrane</keyword>
<protein>
    <submittedName>
        <fullName evidence="9">ABC transporter permease</fullName>
    </submittedName>
</protein>
<reference evidence="9 10" key="2">
    <citation type="submission" date="2016-12" db="EMBL/GenBank/DDBJ databases">
        <title>Draft Genome Sequence of Cystobacter ferrugineus Strain Cbfe23.</title>
        <authorList>
            <person name="Akbar S."/>
            <person name="Dowd S.E."/>
            <person name="Stevens D.C."/>
        </authorList>
    </citation>
    <scope>NUCLEOTIDE SEQUENCE [LARGE SCALE GENOMIC DNA]</scope>
    <source>
        <strain evidence="9 10">Cbfe23</strain>
    </source>
</reference>
<keyword evidence="2 7" id="KW-0813">Transport</keyword>
<evidence type="ECO:0000256" key="6">
    <source>
        <dbReference type="ARBA" id="ARBA00023136"/>
    </source>
</evidence>
<organism evidence="9 10">
    <name type="scientific">Cystobacter ferrugineus</name>
    <dbReference type="NCBI Taxonomy" id="83449"/>
    <lineage>
        <taxon>Bacteria</taxon>
        <taxon>Pseudomonadati</taxon>
        <taxon>Myxococcota</taxon>
        <taxon>Myxococcia</taxon>
        <taxon>Myxococcales</taxon>
        <taxon>Cystobacterineae</taxon>
        <taxon>Archangiaceae</taxon>
        <taxon>Cystobacter</taxon>
    </lineage>
</organism>
<keyword evidence="5 7" id="KW-1133">Transmembrane helix</keyword>